<dbReference type="GO" id="GO:0016055">
    <property type="term" value="P:Wnt signaling pathway"/>
    <property type="evidence" value="ECO:0007669"/>
    <property type="project" value="UniProtKB-KW"/>
</dbReference>
<feature type="domain" description="RGS" evidence="6">
    <location>
        <begin position="93"/>
        <end position="211"/>
    </location>
</feature>
<dbReference type="Pfam" id="PF00615">
    <property type="entry name" value="RGS"/>
    <property type="match status" value="1"/>
</dbReference>
<name>A0AAV4R995_9ARAC</name>
<dbReference type="InterPro" id="IPR016137">
    <property type="entry name" value="RGS"/>
</dbReference>
<dbReference type="InterPro" id="IPR038207">
    <property type="entry name" value="DIX_dom_sf"/>
</dbReference>
<dbReference type="GO" id="GO:0019901">
    <property type="term" value="F:protein kinase binding"/>
    <property type="evidence" value="ECO:0007669"/>
    <property type="project" value="TreeGrafter"/>
</dbReference>
<dbReference type="InterPro" id="IPR044926">
    <property type="entry name" value="RGS_subdomain_2"/>
</dbReference>
<feature type="region of interest" description="Disordered" evidence="5">
    <location>
        <begin position="674"/>
        <end position="734"/>
    </location>
</feature>
<dbReference type="PROSITE" id="PS50841">
    <property type="entry name" value="DIX"/>
    <property type="match status" value="1"/>
</dbReference>
<comment type="caution">
    <text evidence="8">The sequence shown here is derived from an EMBL/GenBank/DDBJ whole genome shotgun (WGS) entry which is preliminary data.</text>
</comment>
<evidence type="ECO:0000256" key="1">
    <source>
        <dbReference type="ARBA" id="ARBA00004496"/>
    </source>
</evidence>
<dbReference type="PANTHER" id="PTHR46102">
    <property type="entry name" value="AXIN"/>
    <property type="match status" value="1"/>
</dbReference>
<sequence length="830" mass="93437">MNGTAESVSMPSKLLVSARPPAVGREVKVFHDASCPSLESYKKMSEGSQCIREEENSGMVISKDTNESEATKCEEVSLHPISSPPAPYKWAQSLQCLLDDVKGVDLFEQFLKQEGHDTRSLSFWFACRGVKKTDPNDKQKLHKLINVLFDKKVRRINAISSQTKHEIKQKLSSNSAVDVNIFDDAQKEVETYMINTTYPNFLTSDIYLQYLESVQNEVLAGRECCTPEPTDILPTVHEDSELNFSLGKAKESWPRRRLSSFKMKSENQGSICTKSPYSLNYSSYHTKYGSYLPVSAQDSELQSLSSDAQTDDTMSQTGSSVSDFPMHTKSKQKRLLKSKYGGVLNKDKLVINNFIPRTQRPVPESQSSLATKDPAKFHAILVEKLHRIEEDLKFNEKFNRRYLAIEDPQQQLPPPQFHSLQAPVAEDNVQDILDAHISRVFQGQTPIMSPTCASPPVMKTSEEPVRVLPFAQNSQDMQGIIHQRQLVSHGVPYAARHRRDHETRSNDSGALTDWNSEDNLQYCYRPIDHANSSESVESITQRRTREQLRRYLNKKLSQADSASSCVDSGISVACEPLSYPNSTHSKVSSWLESKKGTIDSEKDHQWKNTSSTSPVLSRSSSSRKAVMYNSTRSGVLEAGSTHWPLVPSQPVAQDPSMPALPAPDTTTNLLEARRRLEDESRTKTGKLKYSSSNRVSHETAKLRNSFRASNSFDDGISHRKQSKKSLTSTSVDSSTLSMGNNDMTIIGYSYGRESVPYKSRLPGKNITLKQFKSLLNKKGNFRYFFKRISDDFGTGVVLEEVTDDFEILPLWEGKVFCVIESMDENTMNED</sequence>
<gene>
    <name evidence="8" type="primary">Axin1</name>
    <name evidence="8" type="ORF">CDAR_426922</name>
</gene>
<dbReference type="EMBL" id="BPLQ01005719">
    <property type="protein sequence ID" value="GIY16722.1"/>
    <property type="molecule type" value="Genomic_DNA"/>
</dbReference>
<dbReference type="GO" id="GO:0008013">
    <property type="term" value="F:beta-catenin binding"/>
    <property type="evidence" value="ECO:0007669"/>
    <property type="project" value="TreeGrafter"/>
</dbReference>
<feature type="region of interest" description="Disordered" evidence="5">
    <location>
        <begin position="302"/>
        <end position="328"/>
    </location>
</feature>
<dbReference type="InterPro" id="IPR043581">
    <property type="entry name" value="Axin-like"/>
</dbReference>
<dbReference type="PANTHER" id="PTHR46102:SF2">
    <property type="entry name" value="AXIN"/>
    <property type="match status" value="1"/>
</dbReference>
<dbReference type="Gene3D" id="1.10.196.10">
    <property type="match status" value="1"/>
</dbReference>
<evidence type="ECO:0000256" key="5">
    <source>
        <dbReference type="SAM" id="MobiDB-lite"/>
    </source>
</evidence>
<feature type="region of interest" description="Disordered" evidence="5">
    <location>
        <begin position="646"/>
        <end position="665"/>
    </location>
</feature>
<keyword evidence="2" id="KW-0963">Cytoplasm</keyword>
<dbReference type="GO" id="GO:0031625">
    <property type="term" value="F:ubiquitin protein ligase binding"/>
    <property type="evidence" value="ECO:0007669"/>
    <property type="project" value="TreeGrafter"/>
</dbReference>
<dbReference type="PROSITE" id="PS50132">
    <property type="entry name" value="RGS"/>
    <property type="match status" value="1"/>
</dbReference>
<organism evidence="8 9">
    <name type="scientific">Caerostris darwini</name>
    <dbReference type="NCBI Taxonomy" id="1538125"/>
    <lineage>
        <taxon>Eukaryota</taxon>
        <taxon>Metazoa</taxon>
        <taxon>Ecdysozoa</taxon>
        <taxon>Arthropoda</taxon>
        <taxon>Chelicerata</taxon>
        <taxon>Arachnida</taxon>
        <taxon>Araneae</taxon>
        <taxon>Araneomorphae</taxon>
        <taxon>Entelegynae</taxon>
        <taxon>Araneoidea</taxon>
        <taxon>Araneidae</taxon>
        <taxon>Caerostris</taxon>
    </lineage>
</organism>
<feature type="compositionally biased region" description="Low complexity" evidence="5">
    <location>
        <begin position="724"/>
        <end position="734"/>
    </location>
</feature>
<accession>A0AAV4R995</accession>
<feature type="region of interest" description="Disordered" evidence="5">
    <location>
        <begin position="597"/>
        <end position="624"/>
    </location>
</feature>
<dbReference type="Gene3D" id="1.10.167.10">
    <property type="entry name" value="Regulator of G-protein Signalling 4, domain 2"/>
    <property type="match status" value="1"/>
</dbReference>
<dbReference type="InterPro" id="IPR014936">
    <property type="entry name" value="Axin_b-cat-bd"/>
</dbReference>
<proteinExistence type="predicted"/>
<evidence type="ECO:0000259" key="6">
    <source>
        <dbReference type="PROSITE" id="PS50132"/>
    </source>
</evidence>
<dbReference type="InterPro" id="IPR001158">
    <property type="entry name" value="DIX"/>
</dbReference>
<dbReference type="SMART" id="SM00315">
    <property type="entry name" value="RGS"/>
    <property type="match status" value="1"/>
</dbReference>
<feature type="domain" description="DIX" evidence="7">
    <location>
        <begin position="741"/>
        <end position="823"/>
    </location>
</feature>
<feature type="compositionally biased region" description="Low complexity" evidence="5">
    <location>
        <begin position="610"/>
        <end position="622"/>
    </location>
</feature>
<dbReference type="GO" id="GO:0005737">
    <property type="term" value="C:cytoplasm"/>
    <property type="evidence" value="ECO:0007669"/>
    <property type="project" value="UniProtKB-SubCell"/>
</dbReference>
<evidence type="ECO:0000313" key="9">
    <source>
        <dbReference type="Proteomes" id="UP001054837"/>
    </source>
</evidence>
<dbReference type="GO" id="GO:0032436">
    <property type="term" value="P:positive regulation of proteasomal ubiquitin-dependent protein catabolic process"/>
    <property type="evidence" value="ECO:0007669"/>
    <property type="project" value="TreeGrafter"/>
</dbReference>
<feature type="compositionally biased region" description="Polar residues" evidence="5">
    <location>
        <begin position="302"/>
        <end position="322"/>
    </location>
</feature>
<reference evidence="8 9" key="1">
    <citation type="submission" date="2021-06" db="EMBL/GenBank/DDBJ databases">
        <title>Caerostris darwini draft genome.</title>
        <authorList>
            <person name="Kono N."/>
            <person name="Arakawa K."/>
        </authorList>
    </citation>
    <scope>NUCLEOTIDE SEQUENCE [LARGE SCALE GENOMIC DNA]</scope>
</reference>
<dbReference type="InterPro" id="IPR036305">
    <property type="entry name" value="RGS_sf"/>
</dbReference>
<comment type="subcellular location">
    <subcellularLocation>
        <location evidence="1">Cytoplasm</location>
    </subcellularLocation>
</comment>
<dbReference type="GO" id="GO:0048468">
    <property type="term" value="P:cell development"/>
    <property type="evidence" value="ECO:0007669"/>
    <property type="project" value="TreeGrafter"/>
</dbReference>
<evidence type="ECO:0000256" key="3">
    <source>
        <dbReference type="ARBA" id="ARBA00022687"/>
    </source>
</evidence>
<dbReference type="GO" id="GO:0090090">
    <property type="term" value="P:negative regulation of canonical Wnt signaling pathway"/>
    <property type="evidence" value="ECO:0007669"/>
    <property type="project" value="InterPro"/>
</dbReference>
<dbReference type="Gene3D" id="2.40.240.130">
    <property type="match status" value="1"/>
</dbReference>
<dbReference type="InterPro" id="IPR024066">
    <property type="entry name" value="RGS_subdom1/3"/>
</dbReference>
<protein>
    <submittedName>
        <fullName evidence="8">Axin-1</fullName>
    </submittedName>
</protein>
<dbReference type="SUPFAM" id="SSF54236">
    <property type="entry name" value="Ubiquitin-like"/>
    <property type="match status" value="1"/>
</dbReference>
<dbReference type="Proteomes" id="UP001054837">
    <property type="component" value="Unassembled WGS sequence"/>
</dbReference>
<keyword evidence="9" id="KW-1185">Reference proteome</keyword>
<dbReference type="Pfam" id="PF00778">
    <property type="entry name" value="DIX"/>
    <property type="match status" value="1"/>
</dbReference>
<dbReference type="AlphaFoldDB" id="A0AAV4R995"/>
<dbReference type="GO" id="GO:0005886">
    <property type="term" value="C:plasma membrane"/>
    <property type="evidence" value="ECO:0007669"/>
    <property type="project" value="TreeGrafter"/>
</dbReference>
<feature type="compositionally biased region" description="Basic and acidic residues" evidence="5">
    <location>
        <begin position="597"/>
        <end position="606"/>
    </location>
</feature>
<dbReference type="GO" id="GO:0060090">
    <property type="term" value="F:molecular adaptor activity"/>
    <property type="evidence" value="ECO:0007669"/>
    <property type="project" value="TreeGrafter"/>
</dbReference>
<dbReference type="SMART" id="SM00021">
    <property type="entry name" value="DAX"/>
    <property type="match status" value="1"/>
</dbReference>
<dbReference type="GO" id="GO:0005634">
    <property type="term" value="C:nucleus"/>
    <property type="evidence" value="ECO:0007669"/>
    <property type="project" value="TreeGrafter"/>
</dbReference>
<dbReference type="InterPro" id="IPR029071">
    <property type="entry name" value="Ubiquitin-like_domsf"/>
</dbReference>
<dbReference type="GO" id="GO:0030877">
    <property type="term" value="C:beta-catenin destruction complex"/>
    <property type="evidence" value="ECO:0007669"/>
    <property type="project" value="TreeGrafter"/>
</dbReference>
<keyword evidence="3 4" id="KW-0879">Wnt signaling pathway</keyword>
<evidence type="ECO:0000259" key="7">
    <source>
        <dbReference type="PROSITE" id="PS50841"/>
    </source>
</evidence>
<evidence type="ECO:0000256" key="4">
    <source>
        <dbReference type="PROSITE-ProRule" id="PRU00069"/>
    </source>
</evidence>
<dbReference type="SUPFAM" id="SSF48097">
    <property type="entry name" value="Regulator of G-protein signaling, RGS"/>
    <property type="match status" value="1"/>
</dbReference>
<evidence type="ECO:0000313" key="8">
    <source>
        <dbReference type="EMBL" id="GIY16722.1"/>
    </source>
</evidence>
<evidence type="ECO:0000256" key="2">
    <source>
        <dbReference type="ARBA" id="ARBA00022490"/>
    </source>
</evidence>
<dbReference type="Pfam" id="PF08833">
    <property type="entry name" value="Axin_b-cat_bind"/>
    <property type="match status" value="1"/>
</dbReference>